<reference evidence="1" key="1">
    <citation type="submission" date="2022-04" db="EMBL/GenBank/DDBJ databases">
        <title>Chromosome-scale genome assembly of Holotrichia oblita Faldermann.</title>
        <authorList>
            <person name="Rongchong L."/>
        </authorList>
    </citation>
    <scope>NUCLEOTIDE SEQUENCE</scope>
    <source>
        <strain evidence="1">81SQS9</strain>
    </source>
</reference>
<dbReference type="Proteomes" id="UP001056778">
    <property type="component" value="Chromosome 7"/>
</dbReference>
<name>A0ACB9STP1_HOLOL</name>
<evidence type="ECO:0000313" key="2">
    <source>
        <dbReference type="Proteomes" id="UP001056778"/>
    </source>
</evidence>
<dbReference type="EMBL" id="CM043021">
    <property type="protein sequence ID" value="KAI4457414.1"/>
    <property type="molecule type" value="Genomic_DNA"/>
</dbReference>
<evidence type="ECO:0000313" key="1">
    <source>
        <dbReference type="EMBL" id="KAI4457414.1"/>
    </source>
</evidence>
<protein>
    <submittedName>
        <fullName evidence="1">Guanylate cyclase soluble subunit beta-2</fullName>
    </submittedName>
</protein>
<gene>
    <name evidence="1" type="ORF">MML48_7g00002037</name>
</gene>
<sequence length="921" mass="103591">MNLCDIFPSNSTVDNKDIEKAVDASKLEKTCETLSNSKFNDDFKDAANILSNFKSPETCKSLCKELGDSRVTPICSFAAFTLNFANQIQRDRVKIQPKEKPQKSEKVDQSKLANKDKQPVVPKPSITNNNNGEVNDKSKLPQNHHVTQNAGQNNPPVDLTKKVVDVPQQPQESQHPVGPVVPSIDLSSRNGGESKDNALKPNPVTAQDKNSQSGSNIKDETSQDGNAAVPPSTEGSTTKVSDVKKSNLDEMQENQQMQPQLPNENGKLPQEMESAQNLPTQIETDSAPVQNTKASDNTDVKDKIPLDGQLDEGIPNSEDDVIEEEGEFVLEPEKSSSSKTKQQPKPQETDEDVLVPPYNNSNSDEEDSFFFIYFMMVCAVFILGYLGYHNKQKLEYGEELWKKVIETANCKFSVFTTHQVYPDATMSNLAAACAKVTNASYDSFMDFFGRCFVRYFSNLGYDVTIRSTGRYFTDFLEGVDNIHSQFCFTYPKMKSPSMYVTNIDNEGCVLVYRSGRQGFTQYLTGLLLQIAKDFFKLTIKVSVIETNYSAGDNNNMNVVKFRLDFDNSNYVLDQMRKEAYLDRKSFSPVPISFLLELFPFSILLNREMKVTAAGDKIPTVWQAKENLLGIYAPKYFHIRRPKGVSFTWQNLIHLKKVMFEIDFVRHPDFVDVHRSEESTSHDASMMGKAHLSPPTPPKGSKNILLKGQMKYIEDVDSIIFLCSPIINNLDELPEQGLFLNDLNSHGLSKEMVLAGWQHNSKLEMMFDAAENKADELSKSYALQDEWKRKGDELLYSMIPQTVADRLRQGESPMSTCETFDAVSILFCELVGFSSSSAQDAMELVSYMNEIYSAFDQLVDEFNVYKVETVGQVYMAASGAPERTERHAQNVANISLCMIDKVKEMSKYLGSDVDVRIGKLRF</sequence>
<keyword evidence="2" id="KW-1185">Reference proteome</keyword>
<accession>A0ACB9STP1</accession>
<comment type="caution">
    <text evidence="1">The sequence shown here is derived from an EMBL/GenBank/DDBJ whole genome shotgun (WGS) entry which is preliminary data.</text>
</comment>
<organism evidence="1 2">
    <name type="scientific">Holotrichia oblita</name>
    <name type="common">Chafer beetle</name>
    <dbReference type="NCBI Taxonomy" id="644536"/>
    <lineage>
        <taxon>Eukaryota</taxon>
        <taxon>Metazoa</taxon>
        <taxon>Ecdysozoa</taxon>
        <taxon>Arthropoda</taxon>
        <taxon>Hexapoda</taxon>
        <taxon>Insecta</taxon>
        <taxon>Pterygota</taxon>
        <taxon>Neoptera</taxon>
        <taxon>Endopterygota</taxon>
        <taxon>Coleoptera</taxon>
        <taxon>Polyphaga</taxon>
        <taxon>Scarabaeiformia</taxon>
        <taxon>Scarabaeidae</taxon>
        <taxon>Melolonthinae</taxon>
        <taxon>Holotrichia</taxon>
    </lineage>
</organism>
<proteinExistence type="predicted"/>